<evidence type="ECO:0000259" key="7">
    <source>
        <dbReference type="Pfam" id="PF03725"/>
    </source>
</evidence>
<dbReference type="GO" id="GO:0071051">
    <property type="term" value="P:poly(A)-dependent snoRNA 3'-end processing"/>
    <property type="evidence" value="ECO:0007669"/>
    <property type="project" value="TreeGrafter"/>
</dbReference>
<keyword evidence="9" id="KW-1185">Reference proteome</keyword>
<name>A0A8J4PXM0_9MYCE</name>
<comment type="similarity">
    <text evidence="3">Belongs to the RNase PH family.</text>
</comment>
<dbReference type="Gene3D" id="3.30.230.70">
    <property type="entry name" value="GHMP Kinase, N-terminal domain"/>
    <property type="match status" value="1"/>
</dbReference>
<gene>
    <name evidence="8" type="ORF">CYY_004719</name>
</gene>
<dbReference type="InterPro" id="IPR027408">
    <property type="entry name" value="PNPase/RNase_PH_dom_sf"/>
</dbReference>
<evidence type="ECO:0000256" key="2">
    <source>
        <dbReference type="ARBA" id="ARBA00004604"/>
    </source>
</evidence>
<dbReference type="OrthoDB" id="27298at2759"/>
<evidence type="ECO:0000256" key="4">
    <source>
        <dbReference type="ARBA" id="ARBA00022490"/>
    </source>
</evidence>
<dbReference type="GO" id="GO:0000177">
    <property type="term" value="C:cytoplasmic exosome (RNase complex)"/>
    <property type="evidence" value="ECO:0007669"/>
    <property type="project" value="TreeGrafter"/>
</dbReference>
<feature type="domain" description="Exoribonuclease phosphorolytic" evidence="7">
    <location>
        <begin position="157"/>
        <end position="221"/>
    </location>
</feature>
<dbReference type="FunFam" id="3.30.230.70:FF:000004">
    <property type="entry name" value="Exosome complex component Rrp41"/>
    <property type="match status" value="1"/>
</dbReference>
<sequence>MSKLSYISPEGLRVDGRRPNEIRRINVKMNILGRADGSAYYEQGNTKIIAAVYGPREIVHNTKAMFDRAIVNCEFSVSSFSTTERKQQFKTSRGDRQTTEASNLIKQAFESTIHTHLYPRSQIDIYIQVLQSDGGLKAAAINAATLALIDAGVSMKDFVCACSTSCIDGIPVLDLNHIEERSGGPDCLLSIQPQLGGVISLNMDSKVSQDLFESVLELGTQGCQKIFDILSLEVKKYSSELLKNK</sequence>
<evidence type="ECO:0000259" key="6">
    <source>
        <dbReference type="Pfam" id="PF01138"/>
    </source>
</evidence>
<keyword evidence="5" id="KW-0271">Exosome</keyword>
<dbReference type="SUPFAM" id="SSF55666">
    <property type="entry name" value="Ribonuclease PH domain 2-like"/>
    <property type="match status" value="1"/>
</dbReference>
<dbReference type="InterPro" id="IPR001247">
    <property type="entry name" value="ExoRNase_PH_dom1"/>
</dbReference>
<evidence type="ECO:0000256" key="5">
    <source>
        <dbReference type="ARBA" id="ARBA00022835"/>
    </source>
</evidence>
<dbReference type="EMBL" id="AJWJ01000172">
    <property type="protein sequence ID" value="KAF2073974.1"/>
    <property type="molecule type" value="Genomic_DNA"/>
</dbReference>
<dbReference type="Pfam" id="PF01138">
    <property type="entry name" value="RNase_PH"/>
    <property type="match status" value="1"/>
</dbReference>
<dbReference type="GO" id="GO:0005730">
    <property type="term" value="C:nucleolus"/>
    <property type="evidence" value="ECO:0007669"/>
    <property type="project" value="UniProtKB-SubCell"/>
</dbReference>
<keyword evidence="4" id="KW-0963">Cytoplasm</keyword>
<dbReference type="InterPro" id="IPR036345">
    <property type="entry name" value="ExoRNase_PH_dom2_sf"/>
</dbReference>
<evidence type="ECO:0000256" key="3">
    <source>
        <dbReference type="ARBA" id="ARBA00006678"/>
    </source>
</evidence>
<dbReference type="GO" id="GO:0034475">
    <property type="term" value="P:U4 snRNA 3'-end processing"/>
    <property type="evidence" value="ECO:0007669"/>
    <property type="project" value="TreeGrafter"/>
</dbReference>
<dbReference type="InterPro" id="IPR050080">
    <property type="entry name" value="RNase_PH"/>
</dbReference>
<evidence type="ECO:0000256" key="1">
    <source>
        <dbReference type="ARBA" id="ARBA00004496"/>
    </source>
</evidence>
<evidence type="ECO:0000313" key="9">
    <source>
        <dbReference type="Proteomes" id="UP000695562"/>
    </source>
</evidence>
<proteinExistence type="inferred from homology"/>
<dbReference type="InterPro" id="IPR015847">
    <property type="entry name" value="ExoRNase_PH_dom2"/>
</dbReference>
<accession>A0A8J4PXM0</accession>
<evidence type="ECO:0000313" key="8">
    <source>
        <dbReference type="EMBL" id="KAF2073974.1"/>
    </source>
</evidence>
<feature type="domain" description="Exoribonuclease phosphorolytic" evidence="6">
    <location>
        <begin position="21"/>
        <end position="153"/>
    </location>
</feature>
<protein>
    <submittedName>
        <fullName evidence="8">Uncharacterized protein</fullName>
    </submittedName>
</protein>
<comment type="caution">
    <text evidence="8">The sequence shown here is derived from an EMBL/GenBank/DDBJ whole genome shotgun (WGS) entry which is preliminary data.</text>
</comment>
<dbReference type="Proteomes" id="UP000695562">
    <property type="component" value="Unassembled WGS sequence"/>
</dbReference>
<reference evidence="8" key="1">
    <citation type="submission" date="2020-01" db="EMBL/GenBank/DDBJ databases">
        <title>Development of genomics and gene disruption for Polysphondylium violaceum indicates a role for the polyketide synthase stlB in stalk morphogenesis.</title>
        <authorList>
            <person name="Narita B."/>
            <person name="Kawabe Y."/>
            <person name="Kin K."/>
            <person name="Saito T."/>
            <person name="Gibbs R."/>
            <person name="Kuspa A."/>
            <person name="Muzny D."/>
            <person name="Queller D."/>
            <person name="Richards S."/>
            <person name="Strassman J."/>
            <person name="Sucgang R."/>
            <person name="Worley K."/>
            <person name="Schaap P."/>
        </authorList>
    </citation>
    <scope>NUCLEOTIDE SEQUENCE</scope>
    <source>
        <strain evidence="8">QSvi11</strain>
    </source>
</reference>
<comment type="subcellular location">
    <subcellularLocation>
        <location evidence="1">Cytoplasm</location>
    </subcellularLocation>
    <subcellularLocation>
        <location evidence="2">Nucleus</location>
        <location evidence="2">Nucleolus</location>
    </subcellularLocation>
</comment>
<dbReference type="GO" id="GO:0016075">
    <property type="term" value="P:rRNA catabolic process"/>
    <property type="evidence" value="ECO:0007669"/>
    <property type="project" value="TreeGrafter"/>
</dbReference>
<dbReference type="PANTHER" id="PTHR11953">
    <property type="entry name" value="EXOSOME COMPLEX COMPONENT"/>
    <property type="match status" value="1"/>
</dbReference>
<dbReference type="GO" id="GO:0000176">
    <property type="term" value="C:nuclear exosome (RNase complex)"/>
    <property type="evidence" value="ECO:0007669"/>
    <property type="project" value="TreeGrafter"/>
</dbReference>
<dbReference type="CDD" id="cd11370">
    <property type="entry name" value="RNase_PH_RRP41"/>
    <property type="match status" value="1"/>
</dbReference>
<dbReference type="SUPFAM" id="SSF54211">
    <property type="entry name" value="Ribosomal protein S5 domain 2-like"/>
    <property type="match status" value="1"/>
</dbReference>
<dbReference type="GO" id="GO:0003723">
    <property type="term" value="F:RNA binding"/>
    <property type="evidence" value="ECO:0007669"/>
    <property type="project" value="TreeGrafter"/>
</dbReference>
<organism evidence="8 9">
    <name type="scientific">Polysphondylium violaceum</name>
    <dbReference type="NCBI Taxonomy" id="133409"/>
    <lineage>
        <taxon>Eukaryota</taxon>
        <taxon>Amoebozoa</taxon>
        <taxon>Evosea</taxon>
        <taxon>Eumycetozoa</taxon>
        <taxon>Dictyostelia</taxon>
        <taxon>Dictyosteliales</taxon>
        <taxon>Dictyosteliaceae</taxon>
        <taxon>Polysphondylium</taxon>
    </lineage>
</organism>
<dbReference type="GO" id="GO:0071028">
    <property type="term" value="P:nuclear mRNA surveillance"/>
    <property type="evidence" value="ECO:0007669"/>
    <property type="project" value="TreeGrafter"/>
</dbReference>
<dbReference type="Pfam" id="PF03725">
    <property type="entry name" value="RNase_PH_C"/>
    <property type="match status" value="1"/>
</dbReference>
<dbReference type="InterPro" id="IPR020568">
    <property type="entry name" value="Ribosomal_Su5_D2-typ_SF"/>
</dbReference>
<dbReference type="AlphaFoldDB" id="A0A8J4PXM0"/>
<dbReference type="PANTHER" id="PTHR11953:SF0">
    <property type="entry name" value="EXOSOME COMPLEX COMPONENT RRP41"/>
    <property type="match status" value="1"/>
</dbReference>